<keyword evidence="3" id="KW-1185">Reference proteome</keyword>
<protein>
    <submittedName>
        <fullName evidence="2">Transporter substrate-binding domain-containing protein</fullName>
    </submittedName>
</protein>
<proteinExistence type="predicted"/>
<dbReference type="Pfam" id="PF00497">
    <property type="entry name" value="SBP_bac_3"/>
    <property type="match status" value="1"/>
</dbReference>
<name>A0ABX6V6D5_9GAMM</name>
<evidence type="ECO:0000259" key="1">
    <source>
        <dbReference type="Pfam" id="PF00497"/>
    </source>
</evidence>
<organism evidence="2 3">
    <name type="scientific">Shewanella eurypsychrophilus</name>
    <dbReference type="NCBI Taxonomy" id="2593656"/>
    <lineage>
        <taxon>Bacteria</taxon>
        <taxon>Pseudomonadati</taxon>
        <taxon>Pseudomonadota</taxon>
        <taxon>Gammaproteobacteria</taxon>
        <taxon>Alteromonadales</taxon>
        <taxon>Shewanellaceae</taxon>
        <taxon>Shewanella</taxon>
    </lineage>
</organism>
<reference evidence="2" key="1">
    <citation type="submission" date="2021-07" db="EMBL/GenBank/DDBJ databases">
        <title>Shewanella sp. YLB-07 whole genome sequence.</title>
        <authorList>
            <person name="Yu L."/>
        </authorList>
    </citation>
    <scope>NUCLEOTIDE SEQUENCE</scope>
    <source>
        <strain evidence="2">YLB-08</strain>
    </source>
</reference>
<evidence type="ECO:0000313" key="2">
    <source>
        <dbReference type="EMBL" id="QPG58193.2"/>
    </source>
</evidence>
<dbReference type="SUPFAM" id="SSF53850">
    <property type="entry name" value="Periplasmic binding protein-like II"/>
    <property type="match status" value="1"/>
</dbReference>
<dbReference type="InterPro" id="IPR001638">
    <property type="entry name" value="Solute-binding_3/MltF_N"/>
</dbReference>
<evidence type="ECO:0000313" key="3">
    <source>
        <dbReference type="Proteomes" id="UP000316416"/>
    </source>
</evidence>
<accession>A0ABX6V6D5</accession>
<dbReference type="Proteomes" id="UP000316416">
    <property type="component" value="Chromosome"/>
</dbReference>
<feature type="domain" description="Solute-binding protein family 3/N-terminal" evidence="1">
    <location>
        <begin position="20"/>
        <end position="218"/>
    </location>
</feature>
<sequence>MLISNMSVSHANEPIEVISMTTKEWPPYQMQIGKAQSGIAIDALRCVMQNLEQKYEVIFLPWGRAQKGVELGDYDAFFSASHNLKRDNYAVQSNTFIEQEWNFYLRKNSHIKPNIIDIKSTAKFASRQHSNTTHWLHQNQFMLAHQVESVDKLVELLYHNRIDAVMENSLLFESAVTRAGLTKDQFITVHNKSKPLGVYFGKLFLAKHPDFLDKFNQHTAKCAFPRNKKTTNK</sequence>
<dbReference type="RefSeq" id="WP_185965705.1">
    <property type="nucleotide sequence ID" value="NZ_CP045503.2"/>
</dbReference>
<gene>
    <name evidence="2" type="ORF">FM038_012640</name>
</gene>
<dbReference type="EMBL" id="CP045503">
    <property type="protein sequence ID" value="QPG58193.2"/>
    <property type="molecule type" value="Genomic_DNA"/>
</dbReference>
<dbReference type="Gene3D" id="3.40.190.10">
    <property type="entry name" value="Periplasmic binding protein-like II"/>
    <property type="match status" value="2"/>
</dbReference>